<accession>A0ABS6MH74</accession>
<organism evidence="1 2">
    <name type="scientific">Arsukibacterium indicum</name>
    <dbReference type="NCBI Taxonomy" id="2848612"/>
    <lineage>
        <taxon>Bacteria</taxon>
        <taxon>Pseudomonadati</taxon>
        <taxon>Pseudomonadota</taxon>
        <taxon>Gammaproteobacteria</taxon>
        <taxon>Chromatiales</taxon>
        <taxon>Chromatiaceae</taxon>
        <taxon>Arsukibacterium</taxon>
    </lineage>
</organism>
<sequence length="185" mass="21212">MNPNTEELLRIIDEELRHSNIFVNRLLDCAKAYGWGHQQKLAQMVVILARENNRLQDDLLKAAYAKAFPEPIVIPVVNADNVKPLLEAAYYYGERTGDYGMQDINGDDHIMQLIADINHPMTKGVVMDEARAREILGDAITPDGRIVLVSDWYEFNDNHKPPLIIEGELSLEQLEAITWWMRNKQ</sequence>
<keyword evidence="2" id="KW-1185">Reference proteome</keyword>
<name>A0ABS6MH74_9GAMM</name>
<reference evidence="1 2" key="1">
    <citation type="submission" date="2021-06" db="EMBL/GenBank/DDBJ databases">
        <title>Rheinheimera indica sp. nov., isolated from deep-sea sediment.</title>
        <authorList>
            <person name="Wang Z."/>
            <person name="Zhang X.-Y."/>
        </authorList>
    </citation>
    <scope>NUCLEOTIDE SEQUENCE [LARGE SCALE GENOMIC DNA]</scope>
    <source>
        <strain evidence="1 2">SM2107</strain>
    </source>
</reference>
<evidence type="ECO:0000313" key="1">
    <source>
        <dbReference type="EMBL" id="MBV2128176.1"/>
    </source>
</evidence>
<proteinExistence type="predicted"/>
<evidence type="ECO:0000313" key="2">
    <source>
        <dbReference type="Proteomes" id="UP000704611"/>
    </source>
</evidence>
<protein>
    <submittedName>
        <fullName evidence="1">Uncharacterized protein</fullName>
    </submittedName>
</protein>
<comment type="caution">
    <text evidence="1">The sequence shown here is derived from an EMBL/GenBank/DDBJ whole genome shotgun (WGS) entry which is preliminary data.</text>
</comment>
<dbReference type="EMBL" id="JAHRID010000001">
    <property type="protein sequence ID" value="MBV2128176.1"/>
    <property type="molecule type" value="Genomic_DNA"/>
</dbReference>
<dbReference type="Proteomes" id="UP000704611">
    <property type="component" value="Unassembled WGS sequence"/>
</dbReference>
<dbReference type="RefSeq" id="WP_217667254.1">
    <property type="nucleotide sequence ID" value="NZ_JAHRID010000001.1"/>
</dbReference>
<gene>
    <name evidence="1" type="ORF">KQY15_03580</name>
</gene>